<gene>
    <name evidence="1" type="ORF">GU243_08530</name>
</gene>
<dbReference type="EMBL" id="CP047898">
    <property type="protein sequence ID" value="QHK19767.1"/>
    <property type="molecule type" value="Genomic_DNA"/>
</dbReference>
<keyword evidence="2" id="KW-1185">Reference proteome</keyword>
<name>A0A6P1NLS8_9MICC</name>
<evidence type="ECO:0000313" key="2">
    <source>
        <dbReference type="Proteomes" id="UP000464186"/>
    </source>
</evidence>
<dbReference type="KEGG" id="psey:GU243_08530"/>
<reference evidence="1 2" key="1">
    <citation type="submission" date="2020-01" db="EMBL/GenBank/DDBJ databases">
        <title>Pseudarthrobacter psychrotolerans sp. nov., isolated from antarctic soil.</title>
        <authorList>
            <person name="Shin Y."/>
            <person name="Park W."/>
        </authorList>
    </citation>
    <scope>NUCLEOTIDE SEQUENCE [LARGE SCALE GENOMIC DNA]</scope>
    <source>
        <strain evidence="1 2">YJ56</strain>
    </source>
</reference>
<dbReference type="Proteomes" id="UP000464186">
    <property type="component" value="Chromosome"/>
</dbReference>
<protein>
    <submittedName>
        <fullName evidence="1">Uncharacterized protein</fullName>
    </submittedName>
</protein>
<organism evidence="1 2">
    <name type="scientific">Pseudarthrobacter psychrotolerans</name>
    <dbReference type="NCBI Taxonomy" id="2697569"/>
    <lineage>
        <taxon>Bacteria</taxon>
        <taxon>Bacillati</taxon>
        <taxon>Actinomycetota</taxon>
        <taxon>Actinomycetes</taxon>
        <taxon>Micrococcales</taxon>
        <taxon>Micrococcaceae</taxon>
        <taxon>Pseudarthrobacter</taxon>
    </lineage>
</organism>
<evidence type="ECO:0000313" key="1">
    <source>
        <dbReference type="EMBL" id="QHK19767.1"/>
    </source>
</evidence>
<sequence length="121" mass="12737">MNGRLHEQERPEESVDPDLATCEGRVVRRDGAGESLLTLALTSSTRTSYSLASSPSDEARTTCSAETLGASGSAVFGVSMYPTCTPMTWVAGGASSTRNEFVAEHNAAFDALSEGVPRGYE</sequence>
<accession>A0A6P1NLS8</accession>
<proteinExistence type="predicted"/>
<dbReference type="AlphaFoldDB" id="A0A6P1NLS8"/>